<gene>
    <name evidence="14" type="ORF">D4N35_010405</name>
</gene>
<comment type="catalytic activity">
    <reaction evidence="11">
        <text>XTP + H2O = XDP + phosphate + H(+)</text>
        <dbReference type="Rhea" id="RHEA:28406"/>
        <dbReference type="ChEBI" id="CHEBI:15377"/>
        <dbReference type="ChEBI" id="CHEBI:15378"/>
        <dbReference type="ChEBI" id="CHEBI:43474"/>
        <dbReference type="ChEBI" id="CHEBI:59884"/>
        <dbReference type="ChEBI" id="CHEBI:61314"/>
        <dbReference type="EC" id="3.6.1.73"/>
    </reaction>
</comment>
<dbReference type="FunFam" id="3.90.950.10:FF:000002">
    <property type="entry name" value="Inosine/xanthosine triphosphatase"/>
    <property type="match status" value="1"/>
</dbReference>
<name>A0A443IS29_9BACI</name>
<evidence type="ECO:0000256" key="5">
    <source>
        <dbReference type="ARBA" id="ARBA00022801"/>
    </source>
</evidence>
<keyword evidence="4" id="KW-0547">Nucleotide-binding</keyword>
<dbReference type="Pfam" id="PF01931">
    <property type="entry name" value="NTPase_I-T"/>
    <property type="match status" value="1"/>
</dbReference>
<dbReference type="InterPro" id="IPR050299">
    <property type="entry name" value="YjjX_NTPase"/>
</dbReference>
<reference evidence="14" key="1">
    <citation type="submission" date="2018-12" db="EMBL/GenBank/DDBJ databases">
        <authorList>
            <person name="Sun L."/>
            <person name="Chen Z."/>
        </authorList>
    </citation>
    <scope>NUCLEOTIDE SEQUENCE [LARGE SCALE GENOMIC DNA]</scope>
    <source>
        <strain evidence="14">DSM 16012</strain>
    </source>
</reference>
<dbReference type="GO" id="GO:0009117">
    <property type="term" value="P:nucleotide metabolic process"/>
    <property type="evidence" value="ECO:0007669"/>
    <property type="project" value="UniProtKB-KW"/>
</dbReference>
<comment type="catalytic activity">
    <reaction evidence="10">
        <text>ITP + H2O = IDP + phosphate + H(+)</text>
        <dbReference type="Rhea" id="RHEA:28330"/>
        <dbReference type="ChEBI" id="CHEBI:15377"/>
        <dbReference type="ChEBI" id="CHEBI:15378"/>
        <dbReference type="ChEBI" id="CHEBI:43474"/>
        <dbReference type="ChEBI" id="CHEBI:58280"/>
        <dbReference type="ChEBI" id="CHEBI:61402"/>
        <dbReference type="EC" id="3.6.1.73"/>
    </reaction>
</comment>
<evidence type="ECO:0000313" key="14">
    <source>
        <dbReference type="EMBL" id="RWR09635.1"/>
    </source>
</evidence>
<dbReference type="PANTHER" id="PTHR34699:SF2">
    <property type="entry name" value="NON-CANONICAL PURINE NTP PHOSPHATASE_PRRC1 DOMAIN-CONTAINING PROTEIN"/>
    <property type="match status" value="1"/>
</dbReference>
<evidence type="ECO:0000256" key="10">
    <source>
        <dbReference type="ARBA" id="ARBA00048174"/>
    </source>
</evidence>
<keyword evidence="8" id="KW-0464">Manganese</keyword>
<dbReference type="PANTHER" id="PTHR34699">
    <property type="match status" value="1"/>
</dbReference>
<dbReference type="GO" id="GO:0000166">
    <property type="term" value="F:nucleotide binding"/>
    <property type="evidence" value="ECO:0007669"/>
    <property type="project" value="UniProtKB-KW"/>
</dbReference>
<dbReference type="RefSeq" id="WP_120073246.1">
    <property type="nucleotide sequence ID" value="NZ_CP126113.1"/>
</dbReference>
<evidence type="ECO:0000256" key="1">
    <source>
        <dbReference type="ARBA" id="ARBA00001936"/>
    </source>
</evidence>
<comment type="cofactor">
    <cofactor evidence="1">
        <name>Mn(2+)</name>
        <dbReference type="ChEBI" id="CHEBI:29035"/>
    </cofactor>
</comment>
<dbReference type="NCBIfam" id="NF002850">
    <property type="entry name" value="PRK03114.1"/>
    <property type="match status" value="1"/>
</dbReference>
<organism evidence="14 15">
    <name type="scientific">Siminovitchia fortis</name>
    <dbReference type="NCBI Taxonomy" id="254758"/>
    <lineage>
        <taxon>Bacteria</taxon>
        <taxon>Bacillati</taxon>
        <taxon>Bacillota</taxon>
        <taxon>Bacilli</taxon>
        <taxon>Bacillales</taxon>
        <taxon>Bacillaceae</taxon>
        <taxon>Siminovitchia</taxon>
    </lineage>
</organism>
<evidence type="ECO:0000256" key="4">
    <source>
        <dbReference type="ARBA" id="ARBA00022741"/>
    </source>
</evidence>
<evidence type="ECO:0000256" key="11">
    <source>
        <dbReference type="ARBA" id="ARBA00048781"/>
    </source>
</evidence>
<dbReference type="GO" id="GO:0103023">
    <property type="term" value="F:ITPase activity"/>
    <property type="evidence" value="ECO:0007669"/>
    <property type="project" value="UniProtKB-EC"/>
</dbReference>
<keyword evidence="5" id="KW-0378">Hydrolase</keyword>
<evidence type="ECO:0000256" key="8">
    <source>
        <dbReference type="ARBA" id="ARBA00023211"/>
    </source>
</evidence>
<dbReference type="EMBL" id="QYTU02000021">
    <property type="protein sequence ID" value="RWR09635.1"/>
    <property type="molecule type" value="Genomic_DNA"/>
</dbReference>
<evidence type="ECO:0000256" key="9">
    <source>
        <dbReference type="ARBA" id="ARBA00038901"/>
    </source>
</evidence>
<evidence type="ECO:0000259" key="13">
    <source>
        <dbReference type="Pfam" id="PF01931"/>
    </source>
</evidence>
<dbReference type="GO" id="GO:0046872">
    <property type="term" value="F:metal ion binding"/>
    <property type="evidence" value="ECO:0007669"/>
    <property type="project" value="UniProtKB-KW"/>
</dbReference>
<evidence type="ECO:0000256" key="3">
    <source>
        <dbReference type="ARBA" id="ARBA00022723"/>
    </source>
</evidence>
<evidence type="ECO:0000313" key="15">
    <source>
        <dbReference type="Proteomes" id="UP000273811"/>
    </source>
</evidence>
<dbReference type="InterPro" id="IPR029001">
    <property type="entry name" value="ITPase-like_fam"/>
</dbReference>
<proteinExistence type="inferred from homology"/>
<dbReference type="Proteomes" id="UP000273811">
    <property type="component" value="Unassembled WGS sequence"/>
</dbReference>
<keyword evidence="7" id="KW-0546">Nucleotide metabolism</keyword>
<dbReference type="Gene3D" id="3.90.950.10">
    <property type="match status" value="1"/>
</dbReference>
<evidence type="ECO:0000256" key="6">
    <source>
        <dbReference type="ARBA" id="ARBA00022842"/>
    </source>
</evidence>
<keyword evidence="3" id="KW-0479">Metal-binding</keyword>
<accession>A0A443IS29</accession>
<dbReference type="EC" id="3.6.1.73" evidence="9"/>
<dbReference type="OrthoDB" id="164951at2"/>
<comment type="similarity">
    <text evidence="12">Belongs to the YjjX NTPase family.</text>
</comment>
<feature type="domain" description="Non-canonical purine NTP phosphatase/PRRC1" evidence="13">
    <location>
        <begin position="6"/>
        <end position="158"/>
    </location>
</feature>
<keyword evidence="15" id="KW-1185">Reference proteome</keyword>
<keyword evidence="6" id="KW-0460">Magnesium</keyword>
<evidence type="ECO:0000256" key="7">
    <source>
        <dbReference type="ARBA" id="ARBA00023080"/>
    </source>
</evidence>
<evidence type="ECO:0000256" key="2">
    <source>
        <dbReference type="ARBA" id="ARBA00001946"/>
    </source>
</evidence>
<dbReference type="InterPro" id="IPR026533">
    <property type="entry name" value="NTPase/PRRC1"/>
</dbReference>
<protein>
    <recommendedName>
        <fullName evidence="9">inosine/xanthosine triphosphatase</fullName>
        <ecNumber evidence="9">3.6.1.73</ecNumber>
    </recommendedName>
</protein>
<dbReference type="SUPFAM" id="SSF52972">
    <property type="entry name" value="ITPase-like"/>
    <property type="match status" value="1"/>
</dbReference>
<evidence type="ECO:0000256" key="12">
    <source>
        <dbReference type="ARBA" id="ARBA00060855"/>
    </source>
</evidence>
<comment type="caution">
    <text evidence="14">The sequence shown here is derived from an EMBL/GenBank/DDBJ whole genome shotgun (WGS) entry which is preliminary data.</text>
</comment>
<comment type="cofactor">
    <cofactor evidence="2">
        <name>Mg(2+)</name>
        <dbReference type="ChEBI" id="CHEBI:18420"/>
    </cofactor>
</comment>
<dbReference type="AlphaFoldDB" id="A0A443IS29"/>
<sequence>MIIAIGSKNKAKIKAVENTFRELNMEVSVLSLESPSGVSPQPFSDEETMKGAANRAEFCLHQMEEADIAIGLEGGVTETPFGLFLCNWGALAESGKETLFAGGARIKLPGDIAERLRAGEELGPVMDAYSKMQGIRHKEGAIGVFTHGLVDRAAMFSHITKLLIGQYEKLKGSSN</sequence>
<dbReference type="GeneID" id="56393282"/>